<gene>
    <name evidence="1" type="ORF">AVEN_161302_1</name>
</gene>
<dbReference type="EMBL" id="BGPR01030605">
    <property type="protein sequence ID" value="GBO03218.1"/>
    <property type="molecule type" value="Genomic_DNA"/>
</dbReference>
<proteinExistence type="predicted"/>
<evidence type="ECO:0000313" key="2">
    <source>
        <dbReference type="Proteomes" id="UP000499080"/>
    </source>
</evidence>
<evidence type="ECO:0000313" key="1">
    <source>
        <dbReference type="EMBL" id="GBO03218.1"/>
    </source>
</evidence>
<protein>
    <submittedName>
        <fullName evidence="1">Uncharacterized protein</fullName>
    </submittedName>
</protein>
<name>A0A4Y2TRQ8_ARAVE</name>
<organism evidence="1 2">
    <name type="scientific">Araneus ventricosus</name>
    <name type="common">Orbweaver spider</name>
    <name type="synonym">Epeira ventricosa</name>
    <dbReference type="NCBI Taxonomy" id="182803"/>
    <lineage>
        <taxon>Eukaryota</taxon>
        <taxon>Metazoa</taxon>
        <taxon>Ecdysozoa</taxon>
        <taxon>Arthropoda</taxon>
        <taxon>Chelicerata</taxon>
        <taxon>Arachnida</taxon>
        <taxon>Araneae</taxon>
        <taxon>Araneomorphae</taxon>
        <taxon>Entelegynae</taxon>
        <taxon>Araneoidea</taxon>
        <taxon>Araneidae</taxon>
        <taxon>Araneus</taxon>
    </lineage>
</organism>
<reference evidence="1 2" key="1">
    <citation type="journal article" date="2019" name="Sci. Rep.">
        <title>Orb-weaving spider Araneus ventricosus genome elucidates the spidroin gene catalogue.</title>
        <authorList>
            <person name="Kono N."/>
            <person name="Nakamura H."/>
            <person name="Ohtoshi R."/>
            <person name="Moran D.A.P."/>
            <person name="Shinohara A."/>
            <person name="Yoshida Y."/>
            <person name="Fujiwara M."/>
            <person name="Mori M."/>
            <person name="Tomita M."/>
            <person name="Arakawa K."/>
        </authorList>
    </citation>
    <scope>NUCLEOTIDE SEQUENCE [LARGE SCALE GENOMIC DNA]</scope>
</reference>
<dbReference type="AlphaFoldDB" id="A0A4Y2TRQ8"/>
<comment type="caution">
    <text evidence="1">The sequence shown here is derived from an EMBL/GenBank/DDBJ whole genome shotgun (WGS) entry which is preliminary data.</text>
</comment>
<dbReference type="Proteomes" id="UP000499080">
    <property type="component" value="Unassembled WGS sequence"/>
</dbReference>
<accession>A0A4Y2TRQ8</accession>
<keyword evidence="2" id="KW-1185">Reference proteome</keyword>
<sequence length="171" mass="19317">MNASRSTVHEAGFWAPDQQISISRLTLFLLNRPFSIHASAGVCVRVSAVHGIHEKLKASPYGREITYFFKTLLSVHASLGVRRDVYGPPSRKERCLTMCFPSWDRRPREAEDNFSAEGKFGSPSRRFCFEGCVNLPRKLTGSTDFLVNLKVEIEYAKIAMGKTYRSCLCFS</sequence>